<comment type="caution">
    <text evidence="10">The sequence shown here is derived from an EMBL/GenBank/DDBJ whole genome shotgun (WGS) entry which is preliminary data.</text>
</comment>
<dbReference type="GO" id="GO:0042973">
    <property type="term" value="F:glucan endo-1,3-beta-D-glucosidase activity"/>
    <property type="evidence" value="ECO:0007669"/>
    <property type="project" value="UniProtKB-EC"/>
</dbReference>
<dbReference type="InterPro" id="IPR044965">
    <property type="entry name" value="Glyco_hydro_17_plant"/>
</dbReference>
<evidence type="ECO:0000256" key="7">
    <source>
        <dbReference type="ARBA" id="ARBA00033335"/>
    </source>
</evidence>
<evidence type="ECO:0000256" key="5">
    <source>
        <dbReference type="ARBA" id="ARBA00022801"/>
    </source>
</evidence>
<keyword evidence="11" id="KW-1185">Reference proteome</keyword>
<dbReference type="PANTHER" id="PTHR32227">
    <property type="entry name" value="GLUCAN ENDO-1,3-BETA-GLUCOSIDASE BG1-RELATED-RELATED"/>
    <property type="match status" value="1"/>
</dbReference>
<evidence type="ECO:0000256" key="1">
    <source>
        <dbReference type="ARBA" id="ARBA00000382"/>
    </source>
</evidence>
<dbReference type="GO" id="GO:0005975">
    <property type="term" value="P:carbohydrate metabolic process"/>
    <property type="evidence" value="ECO:0007669"/>
    <property type="project" value="InterPro"/>
</dbReference>
<evidence type="ECO:0000256" key="6">
    <source>
        <dbReference type="ARBA" id="ARBA00023295"/>
    </source>
</evidence>
<evidence type="ECO:0000313" key="10">
    <source>
        <dbReference type="EMBL" id="KAK7257942.1"/>
    </source>
</evidence>
<keyword evidence="4" id="KW-0732">Signal</keyword>
<dbReference type="SUPFAM" id="SSF51445">
    <property type="entry name" value="(Trans)glycosidases"/>
    <property type="match status" value="1"/>
</dbReference>
<gene>
    <name evidence="10" type="ORF">RIF29_32278</name>
</gene>
<dbReference type="EMBL" id="JAYWIO010000006">
    <property type="protein sequence ID" value="KAK7257942.1"/>
    <property type="molecule type" value="Genomic_DNA"/>
</dbReference>
<organism evidence="10 11">
    <name type="scientific">Crotalaria pallida</name>
    <name type="common">Smooth rattlebox</name>
    <name type="synonym">Crotalaria striata</name>
    <dbReference type="NCBI Taxonomy" id="3830"/>
    <lineage>
        <taxon>Eukaryota</taxon>
        <taxon>Viridiplantae</taxon>
        <taxon>Streptophyta</taxon>
        <taxon>Embryophyta</taxon>
        <taxon>Tracheophyta</taxon>
        <taxon>Spermatophyta</taxon>
        <taxon>Magnoliopsida</taxon>
        <taxon>eudicotyledons</taxon>
        <taxon>Gunneridae</taxon>
        <taxon>Pentapetalae</taxon>
        <taxon>rosids</taxon>
        <taxon>fabids</taxon>
        <taxon>Fabales</taxon>
        <taxon>Fabaceae</taxon>
        <taxon>Papilionoideae</taxon>
        <taxon>50 kb inversion clade</taxon>
        <taxon>genistoids sensu lato</taxon>
        <taxon>core genistoids</taxon>
        <taxon>Crotalarieae</taxon>
        <taxon>Crotalaria</taxon>
    </lineage>
</organism>
<evidence type="ECO:0000256" key="9">
    <source>
        <dbReference type="RuleBase" id="RU004335"/>
    </source>
</evidence>
<evidence type="ECO:0000256" key="3">
    <source>
        <dbReference type="ARBA" id="ARBA00012780"/>
    </source>
</evidence>
<keyword evidence="5" id="KW-0378">Hydrolase</keyword>
<accession>A0AAN9EHY5</accession>
<proteinExistence type="inferred from homology"/>
<evidence type="ECO:0000256" key="2">
    <source>
        <dbReference type="ARBA" id="ARBA00008773"/>
    </source>
</evidence>
<evidence type="ECO:0000313" key="11">
    <source>
        <dbReference type="Proteomes" id="UP001372338"/>
    </source>
</evidence>
<name>A0AAN9EHY5_CROPI</name>
<dbReference type="FunFam" id="3.20.20.80:FF:000005">
    <property type="entry name" value="Glucan endo-1,3-beta-glucosidase 14"/>
    <property type="match status" value="1"/>
</dbReference>
<dbReference type="Pfam" id="PF00332">
    <property type="entry name" value="Glyco_hydro_17"/>
    <property type="match status" value="1"/>
</dbReference>
<dbReference type="InterPro" id="IPR017853">
    <property type="entry name" value="GH"/>
</dbReference>
<comment type="similarity">
    <text evidence="2 9">Belongs to the glycosyl hydrolase 17 family.</text>
</comment>
<keyword evidence="6" id="KW-0326">Glycosidase</keyword>
<dbReference type="InterPro" id="IPR000490">
    <property type="entry name" value="Glyco_hydro_17"/>
</dbReference>
<dbReference type="Proteomes" id="UP001372338">
    <property type="component" value="Unassembled WGS sequence"/>
</dbReference>
<sequence>MKKGTMHAVDFTTCSMNTVQWRLVRNIHSQSFIGVNYGELADNLPLPEYTASLIKSTSIGKVRLYSAADAGMISALADSGVEIVIAVTNGEIPVLAADAEAASQWVTSRVVPYYPNSNITLITVGDETMTMRDEGLISSLLPAMRNVKNALNEASLGNSIKVTTVNSMALLSHSDPPSFGSFNPELQDTVKELLLFLKDNESPFAINLYPMRAYASNPTPETLSFCLFQPSSARVDFGNSKNYTNMFDYQVDAVYSALRAMEFPDIEIVVAATGWPSRGDPNEVGPSILYAKAYNQNLVSHLRSLVGTPLMPGKSVDTFIYALYDADLKTGRASEQAFGLYKTDLTMAYDVGLAKPFQQVTTHAFTPVGVIVPEAAEAPQLKANFSLC</sequence>
<dbReference type="AlphaFoldDB" id="A0AAN9EHY5"/>
<reference evidence="10 11" key="1">
    <citation type="submission" date="2024-01" db="EMBL/GenBank/DDBJ databases">
        <title>The genomes of 5 underutilized Papilionoideae crops provide insights into root nodulation and disease resistanc.</title>
        <authorList>
            <person name="Yuan L."/>
        </authorList>
    </citation>
    <scope>NUCLEOTIDE SEQUENCE [LARGE SCALE GENOMIC DNA]</scope>
    <source>
        <strain evidence="10">ZHUSHIDOU_FW_LH</strain>
        <tissue evidence="10">Leaf</tissue>
    </source>
</reference>
<comment type="catalytic activity">
    <reaction evidence="1">
        <text>Hydrolysis of (1-&gt;3)-beta-D-glucosidic linkages in (1-&gt;3)-beta-D-glucans.</text>
        <dbReference type="EC" id="3.2.1.39"/>
    </reaction>
</comment>
<evidence type="ECO:0000256" key="8">
    <source>
        <dbReference type="ARBA" id="ARBA00033417"/>
    </source>
</evidence>
<evidence type="ECO:0000256" key="4">
    <source>
        <dbReference type="ARBA" id="ARBA00022729"/>
    </source>
</evidence>
<dbReference type="Gene3D" id="3.20.20.80">
    <property type="entry name" value="Glycosidases"/>
    <property type="match status" value="1"/>
</dbReference>
<dbReference type="EC" id="3.2.1.39" evidence="3"/>
<protein>
    <recommendedName>
        <fullName evidence="3">glucan endo-1,3-beta-D-glucosidase</fullName>
        <ecNumber evidence="3">3.2.1.39</ecNumber>
    </recommendedName>
    <alternativeName>
        <fullName evidence="7">(1-&gt;3)-beta-glucan endohydrolase</fullName>
    </alternativeName>
    <alternativeName>
        <fullName evidence="8">Beta-1,3-endoglucanase</fullName>
    </alternativeName>
</protein>